<dbReference type="InterPro" id="IPR011055">
    <property type="entry name" value="Dup_hybrid_motif"/>
</dbReference>
<keyword evidence="2" id="KW-0732">Signal</keyword>
<comment type="caution">
    <text evidence="4">The sequence shown here is derived from an EMBL/GenBank/DDBJ whole genome shotgun (WGS) entry which is preliminary data.</text>
</comment>
<feature type="signal peptide" evidence="2">
    <location>
        <begin position="1"/>
        <end position="20"/>
    </location>
</feature>
<evidence type="ECO:0000313" key="4">
    <source>
        <dbReference type="EMBL" id="PHQ15745.1"/>
    </source>
</evidence>
<dbReference type="InterPro" id="IPR050570">
    <property type="entry name" value="Cell_wall_metabolism_enzyme"/>
</dbReference>
<feature type="chain" id="PRO_5013652746" evidence="2">
    <location>
        <begin position="21"/>
        <end position="378"/>
    </location>
</feature>
<dbReference type="CDD" id="cd12797">
    <property type="entry name" value="M23_peptidase"/>
    <property type="match status" value="1"/>
</dbReference>
<feature type="coiled-coil region" evidence="1">
    <location>
        <begin position="43"/>
        <end position="105"/>
    </location>
</feature>
<evidence type="ECO:0000256" key="1">
    <source>
        <dbReference type="SAM" id="Coils"/>
    </source>
</evidence>
<accession>A0A2G1UMS6</accession>
<evidence type="ECO:0000313" key="5">
    <source>
        <dbReference type="Proteomes" id="UP000231409"/>
    </source>
</evidence>
<keyword evidence="1" id="KW-0175">Coiled coil</keyword>
<name>A0A2G1UMS6_9GAMM</name>
<dbReference type="AlphaFoldDB" id="A0A2G1UMS6"/>
<feature type="coiled-coil region" evidence="1">
    <location>
        <begin position="145"/>
        <end position="172"/>
    </location>
</feature>
<dbReference type="PANTHER" id="PTHR21666">
    <property type="entry name" value="PEPTIDASE-RELATED"/>
    <property type="match status" value="1"/>
</dbReference>
<dbReference type="EMBL" id="NTFH01000005">
    <property type="protein sequence ID" value="PHQ15745.1"/>
    <property type="molecule type" value="Genomic_DNA"/>
</dbReference>
<dbReference type="PANTHER" id="PTHR21666:SF270">
    <property type="entry name" value="MUREIN HYDROLASE ACTIVATOR ENVC"/>
    <property type="match status" value="1"/>
</dbReference>
<feature type="coiled-coil region" evidence="1">
    <location>
        <begin position="211"/>
        <end position="238"/>
    </location>
</feature>
<dbReference type="FunFam" id="2.70.70.10:FF:000003">
    <property type="entry name" value="Murein hydrolase activator EnvC"/>
    <property type="match status" value="1"/>
</dbReference>
<dbReference type="RefSeq" id="WP_099613849.1">
    <property type="nucleotide sequence ID" value="NZ_KZ319369.1"/>
</dbReference>
<dbReference type="InterPro" id="IPR016047">
    <property type="entry name" value="M23ase_b-sheet_dom"/>
</dbReference>
<dbReference type="Gene3D" id="6.10.250.3150">
    <property type="match status" value="1"/>
</dbReference>
<dbReference type="Pfam" id="PF01551">
    <property type="entry name" value="Peptidase_M23"/>
    <property type="match status" value="1"/>
</dbReference>
<reference evidence="4 5" key="1">
    <citation type="submission" date="2017-09" db="EMBL/GenBank/DDBJ databases">
        <title>The draft genome sequences of Marinobacter sp. PWS21.</title>
        <authorList>
            <person name="Cao J."/>
        </authorList>
    </citation>
    <scope>NUCLEOTIDE SEQUENCE [LARGE SCALE GENOMIC DNA]</scope>
    <source>
        <strain evidence="4 5">PWS21</strain>
    </source>
</reference>
<evidence type="ECO:0000259" key="3">
    <source>
        <dbReference type="Pfam" id="PF01551"/>
    </source>
</evidence>
<proteinExistence type="predicted"/>
<gene>
    <name evidence="4" type="ORF">CLH61_06220</name>
</gene>
<feature type="domain" description="M23ase beta-sheet core" evidence="3">
    <location>
        <begin position="277"/>
        <end position="371"/>
    </location>
</feature>
<dbReference type="GO" id="GO:0004222">
    <property type="term" value="F:metalloendopeptidase activity"/>
    <property type="evidence" value="ECO:0007669"/>
    <property type="project" value="TreeGrafter"/>
</dbReference>
<dbReference type="Proteomes" id="UP000231409">
    <property type="component" value="Unassembled WGS sequence"/>
</dbReference>
<dbReference type="Gene3D" id="2.70.70.10">
    <property type="entry name" value="Glucose Permease (Domain IIA)"/>
    <property type="match status" value="1"/>
</dbReference>
<evidence type="ECO:0000256" key="2">
    <source>
        <dbReference type="SAM" id="SignalP"/>
    </source>
</evidence>
<protein>
    <submittedName>
        <fullName evidence="4">Peptidase M23</fullName>
    </submittedName>
</protein>
<organism evidence="4 5">
    <name type="scientific">Marinobacter profundi</name>
    <dbReference type="NCBI Taxonomy" id="2666256"/>
    <lineage>
        <taxon>Bacteria</taxon>
        <taxon>Pseudomonadati</taxon>
        <taxon>Pseudomonadota</taxon>
        <taxon>Gammaproteobacteria</taxon>
        <taxon>Pseudomonadales</taxon>
        <taxon>Marinobacteraceae</taxon>
        <taxon>Marinobacter</taxon>
    </lineage>
</organism>
<sequence length="378" mass="42891">MILRTLLTAALLLGAAAALAQEQVTPGQVKALKDKIASIDQWLNEAEQDRSSLERQLRDVEQEISQLTRERRELRGKIAAQEQNLAQLQQQEAELRRTLESQRKSLRQQVRAAWMEGDTPAIRVLLNEIDPDRIARTMTYYEYLSKDTVTRLEAFNRNLRELQRTEKDMLATRLRLGELEKGVAERQDKLEAGKAKRQQTLAALNKDINYRKNERQSLDADRKRLEKLLREVEQAIASIPAPNESKPFRALRNKLPWPAKGKVSRSFGETLAEGKLRHNGLLISTGNETDVRAVHYGRVVFANWLRGFGLITIIDHGDGYMSLYGHSSSLLTSPGDWVDAGEVIAISGQTGGTTEPAVYFEIRYKGKPDNPRRWLAGR</sequence>
<keyword evidence="5" id="KW-1185">Reference proteome</keyword>
<dbReference type="SUPFAM" id="SSF51261">
    <property type="entry name" value="Duplicated hybrid motif"/>
    <property type="match status" value="1"/>
</dbReference>